<proteinExistence type="predicted"/>
<sequence length="31" mass="3705">MTKKRRCPETLRLISIATSIYILKKVLKMRL</sequence>
<protein>
    <submittedName>
        <fullName evidence="1">Uncharacterized protein</fullName>
    </submittedName>
</protein>
<dbReference type="AlphaFoldDB" id="A0A6C0LER5"/>
<name>A0A6C0LER5_9ZZZZ</name>
<reference evidence="1" key="1">
    <citation type="journal article" date="2020" name="Nature">
        <title>Giant virus diversity and host interactions through global metagenomics.</title>
        <authorList>
            <person name="Schulz F."/>
            <person name="Roux S."/>
            <person name="Paez-Espino D."/>
            <person name="Jungbluth S."/>
            <person name="Walsh D.A."/>
            <person name="Denef V.J."/>
            <person name="McMahon K.D."/>
            <person name="Konstantinidis K.T."/>
            <person name="Eloe-Fadrosh E.A."/>
            <person name="Kyrpides N.C."/>
            <person name="Woyke T."/>
        </authorList>
    </citation>
    <scope>NUCLEOTIDE SEQUENCE</scope>
    <source>
        <strain evidence="1">GVMAG-M-3300027804-48</strain>
    </source>
</reference>
<organism evidence="1">
    <name type="scientific">viral metagenome</name>
    <dbReference type="NCBI Taxonomy" id="1070528"/>
    <lineage>
        <taxon>unclassified sequences</taxon>
        <taxon>metagenomes</taxon>
        <taxon>organismal metagenomes</taxon>
    </lineage>
</organism>
<evidence type="ECO:0000313" key="1">
    <source>
        <dbReference type="EMBL" id="QHU29486.1"/>
    </source>
</evidence>
<accession>A0A6C0LER5</accession>
<dbReference type="EMBL" id="MN740489">
    <property type="protein sequence ID" value="QHU29486.1"/>
    <property type="molecule type" value="Genomic_DNA"/>
</dbReference>